<proteinExistence type="predicted"/>
<reference evidence="2 3" key="1">
    <citation type="submission" date="2015-07" db="EMBL/GenBank/DDBJ databases">
        <title>The genome of Melipona quadrifasciata.</title>
        <authorList>
            <person name="Pan H."/>
            <person name="Kapheim K."/>
        </authorList>
    </citation>
    <scope>NUCLEOTIDE SEQUENCE [LARGE SCALE GENOMIC DNA]</scope>
    <source>
        <strain evidence="2">0111107301</strain>
        <tissue evidence="2">Whole body</tissue>
    </source>
</reference>
<evidence type="ECO:0000313" key="2">
    <source>
        <dbReference type="EMBL" id="KOX69815.1"/>
    </source>
</evidence>
<evidence type="ECO:0000256" key="1">
    <source>
        <dbReference type="SAM" id="MobiDB-lite"/>
    </source>
</evidence>
<keyword evidence="3" id="KW-1185">Reference proteome</keyword>
<dbReference type="EMBL" id="KQ435881">
    <property type="protein sequence ID" value="KOX69815.1"/>
    <property type="molecule type" value="Genomic_DNA"/>
</dbReference>
<dbReference type="OrthoDB" id="7615778at2759"/>
<feature type="region of interest" description="Disordered" evidence="1">
    <location>
        <begin position="1"/>
        <end position="26"/>
    </location>
</feature>
<sequence>MVFRRQTSEPTGSVTKGPSIAHSTSSSGILSNWYSKITTNVKKRQPFSPKSLLKKALKALKLNSQTLIFSVTNLPHERITIRSYLALIKLKDKRHVLQNVDVQIELSENSFIKRNRYFLLFASISRAISSELIKMNHLNKKKKKNLVDEKKSPRYRRLAEMKMKSRTKLRSD</sequence>
<protein>
    <submittedName>
        <fullName evidence="2">Uncharacterized protein</fullName>
    </submittedName>
</protein>
<organism evidence="2 3">
    <name type="scientific">Melipona quadrifasciata</name>
    <dbReference type="NCBI Taxonomy" id="166423"/>
    <lineage>
        <taxon>Eukaryota</taxon>
        <taxon>Metazoa</taxon>
        <taxon>Ecdysozoa</taxon>
        <taxon>Arthropoda</taxon>
        <taxon>Hexapoda</taxon>
        <taxon>Insecta</taxon>
        <taxon>Pterygota</taxon>
        <taxon>Neoptera</taxon>
        <taxon>Endopterygota</taxon>
        <taxon>Hymenoptera</taxon>
        <taxon>Apocrita</taxon>
        <taxon>Aculeata</taxon>
        <taxon>Apoidea</taxon>
        <taxon>Anthophila</taxon>
        <taxon>Apidae</taxon>
        <taxon>Melipona</taxon>
    </lineage>
</organism>
<feature type="compositionally biased region" description="Polar residues" evidence="1">
    <location>
        <begin position="8"/>
        <end position="26"/>
    </location>
</feature>
<evidence type="ECO:0000313" key="3">
    <source>
        <dbReference type="Proteomes" id="UP000053105"/>
    </source>
</evidence>
<dbReference type="AlphaFoldDB" id="A0A0M8ZRT8"/>
<gene>
    <name evidence="2" type="ORF">WN51_06003</name>
</gene>
<accession>A0A0M8ZRT8</accession>
<dbReference type="Proteomes" id="UP000053105">
    <property type="component" value="Unassembled WGS sequence"/>
</dbReference>
<name>A0A0M8ZRT8_9HYME</name>